<evidence type="ECO:0000256" key="3">
    <source>
        <dbReference type="SAM" id="SignalP"/>
    </source>
</evidence>
<keyword evidence="3" id="KW-0732">Signal</keyword>
<dbReference type="AlphaFoldDB" id="A0A2J6RRW7"/>
<feature type="signal peptide" evidence="3">
    <location>
        <begin position="1"/>
        <end position="22"/>
    </location>
</feature>
<feature type="chain" id="PRO_5014337178" description="Mid2 domain-containing protein" evidence="3">
    <location>
        <begin position="23"/>
        <end position="308"/>
    </location>
</feature>
<reference evidence="4 5" key="1">
    <citation type="submission" date="2016-04" db="EMBL/GenBank/DDBJ databases">
        <title>A degradative enzymes factory behind the ericoid mycorrhizal symbiosis.</title>
        <authorList>
            <consortium name="DOE Joint Genome Institute"/>
            <person name="Martino E."/>
            <person name="Morin E."/>
            <person name="Grelet G."/>
            <person name="Kuo A."/>
            <person name="Kohler A."/>
            <person name="Daghino S."/>
            <person name="Barry K."/>
            <person name="Choi C."/>
            <person name="Cichocki N."/>
            <person name="Clum A."/>
            <person name="Copeland A."/>
            <person name="Hainaut M."/>
            <person name="Haridas S."/>
            <person name="Labutti K."/>
            <person name="Lindquist E."/>
            <person name="Lipzen A."/>
            <person name="Khouja H.-R."/>
            <person name="Murat C."/>
            <person name="Ohm R."/>
            <person name="Olson A."/>
            <person name="Spatafora J."/>
            <person name="Veneault-Fourrey C."/>
            <person name="Henrissat B."/>
            <person name="Grigoriev I."/>
            <person name="Martin F."/>
            <person name="Perotto S."/>
        </authorList>
    </citation>
    <scope>NUCLEOTIDE SEQUENCE [LARGE SCALE GENOMIC DNA]</scope>
    <source>
        <strain evidence="4 5">F</strain>
    </source>
</reference>
<sequence length="308" mass="32216">MIMSGLINLLILFLGSLEITQAVPWQGASQTAEGSTSSSALQWSPVPTEGPDSLSRPDLLKRDQQIPASVCGWVSEGGYTDSWAVYGGTSLTCYWNTDASAIGPPYYTSCIDNDKSSTFSCSGLCSESILFCGTVYNYCRTEYYNIGTSAFVGFNCGNGSESTVYVAATFAGQTGPIDFPFFTGSRGVSTGTQYPPGYPIPSSSSTASSTSTTSISSTTSSTNTSGPTLAPTPLPVGAIAGGVVGGVVAICVTAIIIVFLLKRSKNSSDASYGPPLSSMPVSPEPRKELSAENEWMANRIHEAPTSRY</sequence>
<feature type="region of interest" description="Disordered" evidence="1">
    <location>
        <begin position="36"/>
        <end position="58"/>
    </location>
</feature>
<dbReference type="Proteomes" id="UP000235786">
    <property type="component" value="Unassembled WGS sequence"/>
</dbReference>
<feature type="compositionally biased region" description="Basic and acidic residues" evidence="1">
    <location>
        <begin position="299"/>
        <end position="308"/>
    </location>
</feature>
<evidence type="ECO:0008006" key="6">
    <source>
        <dbReference type="Google" id="ProtNLM"/>
    </source>
</evidence>
<gene>
    <name evidence="4" type="ORF">L207DRAFT_565191</name>
</gene>
<evidence type="ECO:0000313" key="4">
    <source>
        <dbReference type="EMBL" id="PMD41257.1"/>
    </source>
</evidence>
<organism evidence="4 5">
    <name type="scientific">Hyaloscypha variabilis (strain UAMH 11265 / GT02V1 / F)</name>
    <name type="common">Meliniomyces variabilis</name>
    <dbReference type="NCBI Taxonomy" id="1149755"/>
    <lineage>
        <taxon>Eukaryota</taxon>
        <taxon>Fungi</taxon>
        <taxon>Dikarya</taxon>
        <taxon>Ascomycota</taxon>
        <taxon>Pezizomycotina</taxon>
        <taxon>Leotiomycetes</taxon>
        <taxon>Helotiales</taxon>
        <taxon>Hyaloscyphaceae</taxon>
        <taxon>Hyaloscypha</taxon>
        <taxon>Hyaloscypha variabilis</taxon>
    </lineage>
</organism>
<dbReference type="OrthoDB" id="5347452at2759"/>
<evidence type="ECO:0000313" key="5">
    <source>
        <dbReference type="Proteomes" id="UP000235786"/>
    </source>
</evidence>
<keyword evidence="2" id="KW-1133">Transmembrane helix</keyword>
<accession>A0A2J6RRW7</accession>
<evidence type="ECO:0000256" key="1">
    <source>
        <dbReference type="SAM" id="MobiDB-lite"/>
    </source>
</evidence>
<dbReference type="EMBL" id="KZ613944">
    <property type="protein sequence ID" value="PMD41257.1"/>
    <property type="molecule type" value="Genomic_DNA"/>
</dbReference>
<keyword evidence="2" id="KW-0472">Membrane</keyword>
<feature type="region of interest" description="Disordered" evidence="1">
    <location>
        <begin position="271"/>
        <end position="308"/>
    </location>
</feature>
<name>A0A2J6RRW7_HYAVF</name>
<proteinExistence type="predicted"/>
<feature type="region of interest" description="Disordered" evidence="1">
    <location>
        <begin position="193"/>
        <end position="229"/>
    </location>
</feature>
<keyword evidence="5" id="KW-1185">Reference proteome</keyword>
<evidence type="ECO:0000256" key="2">
    <source>
        <dbReference type="SAM" id="Phobius"/>
    </source>
</evidence>
<feature type="compositionally biased region" description="Low complexity" evidence="1">
    <location>
        <begin position="200"/>
        <end position="225"/>
    </location>
</feature>
<keyword evidence="2" id="KW-0812">Transmembrane</keyword>
<feature type="transmembrane region" description="Helical" evidence="2">
    <location>
        <begin position="238"/>
        <end position="261"/>
    </location>
</feature>
<protein>
    <recommendedName>
        <fullName evidence="6">Mid2 domain-containing protein</fullName>
    </recommendedName>
</protein>